<evidence type="ECO:0000256" key="1">
    <source>
        <dbReference type="ARBA" id="ARBA00004141"/>
    </source>
</evidence>
<evidence type="ECO:0000259" key="6">
    <source>
        <dbReference type="Pfam" id="PF00520"/>
    </source>
</evidence>
<keyword evidence="8" id="KW-1185">Reference proteome</keyword>
<gene>
    <name evidence="7" type="ORF">F8M41_023989</name>
</gene>
<dbReference type="SUPFAM" id="SSF50978">
    <property type="entry name" value="WD40 repeat-like"/>
    <property type="match status" value="1"/>
</dbReference>
<dbReference type="OrthoDB" id="6068913at2759"/>
<evidence type="ECO:0000313" key="7">
    <source>
        <dbReference type="EMBL" id="KAF0561206.1"/>
    </source>
</evidence>
<feature type="transmembrane region" description="Helical" evidence="5">
    <location>
        <begin position="587"/>
        <end position="608"/>
    </location>
</feature>
<protein>
    <submittedName>
        <fullName evidence="7">Transient receptor potential cation channel subfamily a member 1-like</fullName>
    </submittedName>
</protein>
<dbReference type="Pfam" id="PF00520">
    <property type="entry name" value="Ion_trans"/>
    <property type="match status" value="1"/>
</dbReference>
<comment type="caution">
    <text evidence="7">The sequence shown here is derived from an EMBL/GenBank/DDBJ whole genome shotgun (WGS) entry which is preliminary data.</text>
</comment>
<feature type="transmembrane region" description="Helical" evidence="5">
    <location>
        <begin position="652"/>
        <end position="674"/>
    </location>
</feature>
<keyword evidence="7" id="KW-0675">Receptor</keyword>
<name>A0A8H4EVT8_GIGMA</name>
<dbReference type="GO" id="GO:0016020">
    <property type="term" value="C:membrane"/>
    <property type="evidence" value="ECO:0007669"/>
    <property type="project" value="UniProtKB-SubCell"/>
</dbReference>
<reference evidence="7 8" key="1">
    <citation type="journal article" date="2019" name="Environ. Microbiol.">
        <title>At the nexus of three kingdoms: the genome of the mycorrhizal fungus Gigaspora margarita provides insights into plant, endobacterial and fungal interactions.</title>
        <authorList>
            <person name="Venice F."/>
            <person name="Ghignone S."/>
            <person name="Salvioli di Fossalunga A."/>
            <person name="Amselem J."/>
            <person name="Novero M."/>
            <person name="Xianan X."/>
            <person name="Sedzielewska Toro K."/>
            <person name="Morin E."/>
            <person name="Lipzen A."/>
            <person name="Grigoriev I.V."/>
            <person name="Henrissat B."/>
            <person name="Martin F.M."/>
            <person name="Bonfante P."/>
        </authorList>
    </citation>
    <scope>NUCLEOTIDE SEQUENCE [LARGE SCALE GENOMIC DNA]</scope>
    <source>
        <strain evidence="7 8">BEG34</strain>
    </source>
</reference>
<feature type="domain" description="Ion transport" evidence="6">
    <location>
        <begin position="596"/>
        <end position="792"/>
    </location>
</feature>
<dbReference type="GO" id="GO:0005216">
    <property type="term" value="F:monoatomic ion channel activity"/>
    <property type="evidence" value="ECO:0007669"/>
    <property type="project" value="InterPro"/>
</dbReference>
<dbReference type="InterPro" id="IPR036322">
    <property type="entry name" value="WD40_repeat_dom_sf"/>
</dbReference>
<keyword evidence="2 5" id="KW-0812">Transmembrane</keyword>
<keyword evidence="3 5" id="KW-1133">Transmembrane helix</keyword>
<comment type="subcellular location">
    <subcellularLocation>
        <location evidence="1">Membrane</location>
        <topology evidence="1">Multi-pass membrane protein</topology>
    </subcellularLocation>
</comment>
<sequence length="910" mass="105944">MSTSRSEELLIEVINSPHREILHGGKKISQYVFSSNMQYIATFSKEDQSIVGWNITKEFKLEFDDLISAQELKKIMLITDEVIPVKLIVRLGGVSNYKQIITITPKEIIDIPTKKQLIVNAKFLKGYISSICFLENEDLAVVNEYSLHEYCVYIFSKSMSSGKCQWKYKNHSIALKNCEISPMLKNGRALIIFEMPFAVMQINLNTQKLEMQYILNWNLRGVRLLLDMNPDNSLLAVAGKTNINRSAVYVYSTKSGIMLANWMFEEHILNFRFIGSGKEERLFFYGLSSDIESCSSYILNSRTHTLESINTDTRSKKVEEFFYNPSEDMETCNPKIQDSTIRNTHAYYSLDIDILHDIYPSKHKDYIKKKNQGIIIADFIIKIYENNLSIQRLSQNVSWKNYLHSYKKQYVGNTYFNIEEIKQFMQNILDKCESNQISIQSYSDKQKFHGDPYTWIVKTINRDTVHRTNLNACNDKMSTNKQYFSADTDNKDGYILENKVLENGDLLLICSRDIRIYTVNSENKTILIYLWKFLPLPTLNYFNPTEIDDFMDNESVVKLYGKELFNFLIQSKTLAKKDEKIKKLIEFCYEHNLTAILAPTITSFIWLYDKAPPIWIITIAAFLLEIKFLLFFRALEFFGKYFAIMIGAAQQIFSFLFVLGILVLAFAHSLHLLLRPTSEYSYNQPSFTNDANNPWNLVPTYKFISPNSTIEKLSLTEIPDDNTNLFTMFSTSILAVYFMLTGDSSSVSSWVLKDNWTLAFLLIIFSFFTTIYLLNLFITLLGNAIDERYNEESFLQLRGEILAEIELFWMLSYERRKKNWFPDILYYEVSVHELKHYIKNIEDEEILQNLLPAIKKVAGIKDLTEDSTKNLPQGDPNEVQKEMIKAQIDEALKDPIDKINKLIELFEKKD</sequence>
<accession>A0A8H4EVT8</accession>
<feature type="transmembrane region" description="Helical" evidence="5">
    <location>
        <begin position="760"/>
        <end position="781"/>
    </location>
</feature>
<evidence type="ECO:0000256" key="5">
    <source>
        <dbReference type="SAM" id="Phobius"/>
    </source>
</evidence>
<feature type="transmembrane region" description="Helical" evidence="5">
    <location>
        <begin position="614"/>
        <end position="632"/>
    </location>
</feature>
<evidence type="ECO:0000256" key="4">
    <source>
        <dbReference type="ARBA" id="ARBA00023136"/>
    </source>
</evidence>
<organism evidence="7 8">
    <name type="scientific">Gigaspora margarita</name>
    <dbReference type="NCBI Taxonomy" id="4874"/>
    <lineage>
        <taxon>Eukaryota</taxon>
        <taxon>Fungi</taxon>
        <taxon>Fungi incertae sedis</taxon>
        <taxon>Mucoromycota</taxon>
        <taxon>Glomeromycotina</taxon>
        <taxon>Glomeromycetes</taxon>
        <taxon>Diversisporales</taxon>
        <taxon>Gigasporaceae</taxon>
        <taxon>Gigaspora</taxon>
    </lineage>
</organism>
<evidence type="ECO:0000256" key="3">
    <source>
        <dbReference type="ARBA" id="ARBA00022989"/>
    </source>
</evidence>
<dbReference type="InterPro" id="IPR005821">
    <property type="entry name" value="Ion_trans_dom"/>
</dbReference>
<dbReference type="EMBL" id="WTPW01000009">
    <property type="protein sequence ID" value="KAF0561206.1"/>
    <property type="molecule type" value="Genomic_DNA"/>
</dbReference>
<evidence type="ECO:0000256" key="2">
    <source>
        <dbReference type="ARBA" id="ARBA00022692"/>
    </source>
</evidence>
<evidence type="ECO:0000313" key="8">
    <source>
        <dbReference type="Proteomes" id="UP000439903"/>
    </source>
</evidence>
<feature type="transmembrane region" description="Helical" evidence="5">
    <location>
        <begin position="723"/>
        <end position="740"/>
    </location>
</feature>
<keyword evidence="4 5" id="KW-0472">Membrane</keyword>
<dbReference type="Proteomes" id="UP000439903">
    <property type="component" value="Unassembled WGS sequence"/>
</dbReference>
<proteinExistence type="predicted"/>
<dbReference type="AlphaFoldDB" id="A0A8H4EVT8"/>